<evidence type="ECO:0000313" key="6">
    <source>
        <dbReference type="Proteomes" id="UP000316798"/>
    </source>
</evidence>
<evidence type="ECO:0000256" key="3">
    <source>
        <dbReference type="ARBA" id="ARBA00023163"/>
    </source>
</evidence>
<name>A0A515DHN3_9BURK</name>
<protein>
    <submittedName>
        <fullName evidence="5">MarR family transcriptional regulator</fullName>
    </submittedName>
</protein>
<dbReference type="InterPro" id="IPR036388">
    <property type="entry name" value="WH-like_DNA-bd_sf"/>
</dbReference>
<sequence length="136" mass="14438">MHKLTDLGSQRAYAADAGLSLSDGRCLAAIGAFAPLSVNDLAHKANLNKGQASRAAQSLVEQGLVRKADNASDGRGVVLTLTPAGRQAWRRAMRVIGQRNEAIFGCLPAAEQAQLSQLFDRLIQQAQMLNTVSTPV</sequence>
<evidence type="ECO:0000313" key="5">
    <source>
        <dbReference type="EMBL" id="QDL39888.1"/>
    </source>
</evidence>
<dbReference type="PROSITE" id="PS01117">
    <property type="entry name" value="HTH_MARR_1"/>
    <property type="match status" value="1"/>
</dbReference>
<dbReference type="PANTHER" id="PTHR35790">
    <property type="entry name" value="HTH-TYPE TRANSCRIPTIONAL REGULATOR PCHR"/>
    <property type="match status" value="1"/>
</dbReference>
<dbReference type="GO" id="GO:0003677">
    <property type="term" value="F:DNA binding"/>
    <property type="evidence" value="ECO:0007669"/>
    <property type="project" value="UniProtKB-KW"/>
</dbReference>
<dbReference type="OrthoDB" id="9090742at2"/>
<keyword evidence="6" id="KW-1185">Reference proteome</keyword>
<evidence type="ECO:0000259" key="4">
    <source>
        <dbReference type="PROSITE" id="PS50995"/>
    </source>
</evidence>
<gene>
    <name evidence="5" type="ORF">EUB48_19540</name>
</gene>
<dbReference type="SMART" id="SM00347">
    <property type="entry name" value="HTH_MARR"/>
    <property type="match status" value="1"/>
</dbReference>
<evidence type="ECO:0000256" key="1">
    <source>
        <dbReference type="ARBA" id="ARBA00023015"/>
    </source>
</evidence>
<dbReference type="KEGG" id="rhf:EUB48_19540"/>
<keyword evidence="2" id="KW-0238">DNA-binding</keyword>
<dbReference type="InterPro" id="IPR000835">
    <property type="entry name" value="HTH_MarR-typ"/>
</dbReference>
<dbReference type="SUPFAM" id="SSF46785">
    <property type="entry name" value="Winged helix' DNA-binding domain"/>
    <property type="match status" value="1"/>
</dbReference>
<dbReference type="EMBL" id="CP035503">
    <property type="protein sequence ID" value="QDL39888.1"/>
    <property type="molecule type" value="Genomic_DNA"/>
</dbReference>
<dbReference type="InterPro" id="IPR052067">
    <property type="entry name" value="Metal_resp_HTH_trans_reg"/>
</dbReference>
<keyword evidence="3" id="KW-0804">Transcription</keyword>
<dbReference type="InterPro" id="IPR023187">
    <property type="entry name" value="Tscrpt_reg_MarR-type_CS"/>
</dbReference>
<dbReference type="AlphaFoldDB" id="A0A515DHN3"/>
<dbReference type="PANTHER" id="PTHR35790:SF4">
    <property type="entry name" value="HTH-TYPE TRANSCRIPTIONAL REGULATOR PCHR"/>
    <property type="match status" value="1"/>
</dbReference>
<accession>A0A515DHN3</accession>
<dbReference type="Pfam" id="PF12802">
    <property type="entry name" value="MarR_2"/>
    <property type="match status" value="1"/>
</dbReference>
<proteinExistence type="predicted"/>
<dbReference type="Gene3D" id="1.10.10.10">
    <property type="entry name" value="Winged helix-like DNA-binding domain superfamily/Winged helix DNA-binding domain"/>
    <property type="match status" value="1"/>
</dbReference>
<evidence type="ECO:0000256" key="2">
    <source>
        <dbReference type="ARBA" id="ARBA00023125"/>
    </source>
</evidence>
<dbReference type="InterPro" id="IPR036390">
    <property type="entry name" value="WH_DNA-bd_sf"/>
</dbReference>
<dbReference type="PROSITE" id="PS50995">
    <property type="entry name" value="HTH_MARR_2"/>
    <property type="match status" value="1"/>
</dbReference>
<dbReference type="GO" id="GO:0003700">
    <property type="term" value="F:DNA-binding transcription factor activity"/>
    <property type="evidence" value="ECO:0007669"/>
    <property type="project" value="InterPro"/>
</dbReference>
<feature type="domain" description="HTH marR-type" evidence="4">
    <location>
        <begin position="1"/>
        <end position="124"/>
    </location>
</feature>
<dbReference type="Proteomes" id="UP000316798">
    <property type="component" value="Chromosome"/>
</dbReference>
<organism evidence="5 6">
    <name type="scientific">Rhodoferax sediminis</name>
    <dbReference type="NCBI Taxonomy" id="2509614"/>
    <lineage>
        <taxon>Bacteria</taxon>
        <taxon>Pseudomonadati</taxon>
        <taxon>Pseudomonadota</taxon>
        <taxon>Betaproteobacteria</taxon>
        <taxon>Burkholderiales</taxon>
        <taxon>Comamonadaceae</taxon>
        <taxon>Rhodoferax</taxon>
    </lineage>
</organism>
<reference evidence="5 6" key="1">
    <citation type="submission" date="2019-01" db="EMBL/GenBank/DDBJ databases">
        <title>Genomic insights into a novel species Rhodoferax sp.</title>
        <authorList>
            <person name="Jin L."/>
        </authorList>
    </citation>
    <scope>NUCLEOTIDE SEQUENCE [LARGE SCALE GENOMIC DNA]</scope>
    <source>
        <strain evidence="5 6">CHu59-6-5</strain>
    </source>
</reference>
<keyword evidence="1" id="KW-0805">Transcription regulation</keyword>